<evidence type="ECO:0000256" key="1">
    <source>
        <dbReference type="ARBA" id="ARBA00008748"/>
    </source>
</evidence>
<evidence type="ECO:0000256" key="4">
    <source>
        <dbReference type="ARBA" id="ARBA00022723"/>
    </source>
</evidence>
<keyword evidence="6 9" id="KW-0418">Kinase</keyword>
<dbReference type="Gene3D" id="3.30.420.40">
    <property type="match status" value="2"/>
</dbReference>
<feature type="binding site" evidence="9">
    <location>
        <position position="9"/>
    </location>
    <ligand>
        <name>Mg(2+)</name>
        <dbReference type="ChEBI" id="CHEBI:18420"/>
    </ligand>
</feature>
<dbReference type="EC" id="2.7.2.1" evidence="9"/>
<proteinExistence type="inferred from homology"/>
<dbReference type="GO" id="GO:0000287">
    <property type="term" value="F:magnesium ion binding"/>
    <property type="evidence" value="ECO:0007669"/>
    <property type="project" value="UniProtKB-UniRule"/>
</dbReference>
<evidence type="ECO:0000256" key="6">
    <source>
        <dbReference type="ARBA" id="ARBA00022777"/>
    </source>
</evidence>
<comment type="similarity">
    <text evidence="1 9 10">Belongs to the acetokinase family.</text>
</comment>
<feature type="binding site" evidence="9">
    <location>
        <position position="16"/>
    </location>
    <ligand>
        <name>ATP</name>
        <dbReference type="ChEBI" id="CHEBI:30616"/>
    </ligand>
</feature>
<dbReference type="PANTHER" id="PTHR21060">
    <property type="entry name" value="ACETATE KINASE"/>
    <property type="match status" value="1"/>
</dbReference>
<feature type="site" description="Transition state stabilizer" evidence="9">
    <location>
        <position position="251"/>
    </location>
</feature>
<dbReference type="PROSITE" id="PS01075">
    <property type="entry name" value="ACETATE_KINASE_1"/>
    <property type="match status" value="1"/>
</dbReference>
<dbReference type="NCBIfam" id="TIGR00016">
    <property type="entry name" value="ackA"/>
    <property type="match status" value="1"/>
</dbReference>
<keyword evidence="4 9" id="KW-0479">Metal-binding</keyword>
<dbReference type="PANTHER" id="PTHR21060:SF21">
    <property type="entry name" value="ACETATE KINASE"/>
    <property type="match status" value="1"/>
</dbReference>
<keyword evidence="2 9" id="KW-0963">Cytoplasm</keyword>
<evidence type="ECO:0000256" key="9">
    <source>
        <dbReference type="HAMAP-Rule" id="MF_00020"/>
    </source>
</evidence>
<evidence type="ECO:0000256" key="2">
    <source>
        <dbReference type="ARBA" id="ARBA00022490"/>
    </source>
</evidence>
<feature type="binding site" evidence="9">
    <location>
        <position position="103"/>
    </location>
    <ligand>
        <name>substrate</name>
    </ligand>
</feature>
<dbReference type="InterPro" id="IPR043129">
    <property type="entry name" value="ATPase_NBD"/>
</dbReference>
<dbReference type="InterPro" id="IPR000890">
    <property type="entry name" value="Aliphatic_acid_kin_short-chain"/>
</dbReference>
<evidence type="ECO:0000256" key="3">
    <source>
        <dbReference type="ARBA" id="ARBA00022679"/>
    </source>
</evidence>
<name>A0A679J8I7_VARPD</name>
<keyword evidence="3 9" id="KW-0808">Transferase</keyword>
<feature type="binding site" evidence="9">
    <location>
        <begin position="218"/>
        <end position="222"/>
    </location>
    <ligand>
        <name>ATP</name>
        <dbReference type="ChEBI" id="CHEBI:30616"/>
    </ligand>
</feature>
<dbReference type="GO" id="GO:0008776">
    <property type="term" value="F:acetate kinase activity"/>
    <property type="evidence" value="ECO:0007669"/>
    <property type="project" value="UniProtKB-UniRule"/>
</dbReference>
<feature type="active site" description="Proton donor/acceptor" evidence="9">
    <location>
        <position position="160"/>
    </location>
</feature>
<organism evidence="11">
    <name type="scientific">Variovorax paradoxus</name>
    <dbReference type="NCBI Taxonomy" id="34073"/>
    <lineage>
        <taxon>Bacteria</taxon>
        <taxon>Pseudomonadati</taxon>
        <taxon>Pseudomonadota</taxon>
        <taxon>Betaproteobacteria</taxon>
        <taxon>Burkholderiales</taxon>
        <taxon>Comamonadaceae</taxon>
        <taxon>Variovorax</taxon>
    </lineage>
</organism>
<gene>
    <name evidence="9 11" type="primary">ackA</name>
    <name evidence="11" type="ORF">VVAX_05285</name>
</gene>
<evidence type="ECO:0000313" key="11">
    <source>
        <dbReference type="EMBL" id="CAA2109015.1"/>
    </source>
</evidence>
<keyword evidence="8 9" id="KW-0460">Magnesium</keyword>
<feature type="binding site" evidence="9">
    <location>
        <begin position="293"/>
        <end position="295"/>
    </location>
    <ligand>
        <name>ATP</name>
        <dbReference type="ChEBI" id="CHEBI:30616"/>
    </ligand>
</feature>
<dbReference type="GO" id="GO:0005524">
    <property type="term" value="F:ATP binding"/>
    <property type="evidence" value="ECO:0007669"/>
    <property type="project" value="UniProtKB-KW"/>
</dbReference>
<feature type="binding site" evidence="9">
    <location>
        <position position="389"/>
    </location>
    <ligand>
        <name>Mg(2+)</name>
        <dbReference type="ChEBI" id="CHEBI:18420"/>
    </ligand>
</feature>
<comment type="cofactor">
    <cofactor evidence="9">
        <name>Mg(2+)</name>
        <dbReference type="ChEBI" id="CHEBI:18420"/>
    </cofactor>
    <cofactor evidence="9">
        <name>Mn(2+)</name>
        <dbReference type="ChEBI" id="CHEBI:29035"/>
    </cofactor>
    <text evidence="9">Mg(2+). Can also accept Mn(2+).</text>
</comment>
<dbReference type="EMBL" id="LR743508">
    <property type="protein sequence ID" value="CAA2109015.1"/>
    <property type="molecule type" value="Genomic_DNA"/>
</dbReference>
<dbReference type="InterPro" id="IPR004372">
    <property type="entry name" value="Ac/propionate_kinase"/>
</dbReference>
<dbReference type="GO" id="GO:0006083">
    <property type="term" value="P:acetate metabolic process"/>
    <property type="evidence" value="ECO:0007669"/>
    <property type="project" value="TreeGrafter"/>
</dbReference>
<dbReference type="Pfam" id="PF00871">
    <property type="entry name" value="Acetate_kinase"/>
    <property type="match status" value="1"/>
</dbReference>
<protein>
    <recommendedName>
        <fullName evidence="9">Acetate kinase</fullName>
        <ecNumber evidence="9">2.7.2.1</ecNumber>
    </recommendedName>
    <alternativeName>
        <fullName evidence="9">Acetokinase</fullName>
    </alternativeName>
</protein>
<evidence type="ECO:0000256" key="5">
    <source>
        <dbReference type="ARBA" id="ARBA00022741"/>
    </source>
</evidence>
<comment type="function">
    <text evidence="9">Catalyzes the formation of acetyl phosphate from acetate and ATP. Can also catalyze the reverse reaction.</text>
</comment>
<reference evidence="11" key="1">
    <citation type="submission" date="2019-12" db="EMBL/GenBank/DDBJ databases">
        <authorList>
            <person name="Cremers G."/>
        </authorList>
    </citation>
    <scope>NUCLEOTIDE SEQUENCE</scope>
    <source>
        <strain evidence="11">Vvax</strain>
    </source>
</reference>
<dbReference type="PIRSF" id="PIRSF000722">
    <property type="entry name" value="Acetate_prop_kin"/>
    <property type="match status" value="1"/>
</dbReference>
<dbReference type="GO" id="GO:0006085">
    <property type="term" value="P:acetyl-CoA biosynthetic process"/>
    <property type="evidence" value="ECO:0007669"/>
    <property type="project" value="UniProtKB-UniRule"/>
</dbReference>
<comment type="subcellular location">
    <subcellularLocation>
        <location evidence="9">Cytoplasm</location>
    </subcellularLocation>
</comment>
<dbReference type="GO" id="GO:0005829">
    <property type="term" value="C:cytosol"/>
    <property type="evidence" value="ECO:0007669"/>
    <property type="project" value="TreeGrafter"/>
</dbReference>
<evidence type="ECO:0000256" key="10">
    <source>
        <dbReference type="RuleBase" id="RU003835"/>
    </source>
</evidence>
<keyword evidence="7 9" id="KW-0067">ATP-binding</keyword>
<evidence type="ECO:0000256" key="8">
    <source>
        <dbReference type="ARBA" id="ARBA00022842"/>
    </source>
</evidence>
<keyword evidence="5 9" id="KW-0547">Nucleotide-binding</keyword>
<sequence length="403" mass="42157">MTDSLLTLNAGSSSIKVALFDAAAPGGGDALPSARWSGQADGLGAGLKARLRVRDASGQTLLDEALDGAQASHQGALAALLDWHARRNREEDAGGRIAAVGHRIVHGGTDFVAPVRVDAAVLEALARLGPLAPLHQPHNLAGVRAAMAAFEGVPQVACFDTAFHAVQPEVNRRFALPRELHDAGVRRYGFHGLSYESIVAQFGGIAPELAQRRVIVAHLGNGASMCGMVRGRSVATTMTFSPLDGLTMGTRCGNIDAAVVLYLLRSRGMSPDDVEKLLFRESGLLGMSGVSSDMRALEASAEPTAAQAIGHFAEQVVQHMGSLAAALRGVDAIVFTGGIGENGASLRERILQDCEWLGVHVDAAANRSGAARITTPESPVSAWVLRTDEEAVIARHTARVLSA</sequence>
<feature type="site" description="Transition state stabilizer" evidence="9">
    <location>
        <position position="191"/>
    </location>
</feature>
<comment type="catalytic activity">
    <reaction evidence="9">
        <text>acetate + ATP = acetyl phosphate + ADP</text>
        <dbReference type="Rhea" id="RHEA:11352"/>
        <dbReference type="ChEBI" id="CHEBI:22191"/>
        <dbReference type="ChEBI" id="CHEBI:30089"/>
        <dbReference type="ChEBI" id="CHEBI:30616"/>
        <dbReference type="ChEBI" id="CHEBI:456216"/>
        <dbReference type="EC" id="2.7.2.1"/>
    </reaction>
</comment>
<dbReference type="RefSeq" id="WP_339092963.1">
    <property type="nucleotide sequence ID" value="NZ_LR743508.1"/>
</dbReference>
<feature type="binding site" evidence="9">
    <location>
        <begin position="338"/>
        <end position="342"/>
    </location>
    <ligand>
        <name>ATP</name>
        <dbReference type="ChEBI" id="CHEBI:30616"/>
    </ligand>
</feature>
<comment type="pathway">
    <text evidence="9">Metabolic intermediate biosynthesis; acetyl-CoA biosynthesis; acetyl-CoA from acetate: step 1/2.</text>
</comment>
<dbReference type="AlphaFoldDB" id="A0A679J8I7"/>
<evidence type="ECO:0000256" key="7">
    <source>
        <dbReference type="ARBA" id="ARBA00022840"/>
    </source>
</evidence>
<dbReference type="SUPFAM" id="SSF53067">
    <property type="entry name" value="Actin-like ATPase domain"/>
    <property type="match status" value="2"/>
</dbReference>
<dbReference type="PRINTS" id="PR00471">
    <property type="entry name" value="ACETATEKNASE"/>
</dbReference>
<dbReference type="HAMAP" id="MF_00020">
    <property type="entry name" value="Acetate_kinase"/>
    <property type="match status" value="1"/>
</dbReference>
<accession>A0A679J8I7</accession>
<comment type="subunit">
    <text evidence="9">Homodimer.</text>
</comment>
<dbReference type="InterPro" id="IPR023865">
    <property type="entry name" value="Aliphatic_acid_kinase_CS"/>
</dbReference>
<dbReference type="UniPathway" id="UPA00340">
    <property type="reaction ID" value="UER00458"/>
</dbReference>